<dbReference type="InterPro" id="IPR001087">
    <property type="entry name" value="GDSL"/>
</dbReference>
<dbReference type="EMBL" id="JAFIMR010000012">
    <property type="protein sequence ID" value="KAI1871768.1"/>
    <property type="molecule type" value="Genomic_DNA"/>
</dbReference>
<evidence type="ECO:0008006" key="5">
    <source>
        <dbReference type="Google" id="ProtNLM"/>
    </source>
</evidence>
<dbReference type="SUPFAM" id="SSF52266">
    <property type="entry name" value="SGNH hydrolase"/>
    <property type="match status" value="1"/>
</dbReference>
<proteinExistence type="predicted"/>
<organism evidence="3 4">
    <name type="scientific">Neoarthrinium moseri</name>
    <dbReference type="NCBI Taxonomy" id="1658444"/>
    <lineage>
        <taxon>Eukaryota</taxon>
        <taxon>Fungi</taxon>
        <taxon>Dikarya</taxon>
        <taxon>Ascomycota</taxon>
        <taxon>Pezizomycotina</taxon>
        <taxon>Sordariomycetes</taxon>
        <taxon>Xylariomycetidae</taxon>
        <taxon>Amphisphaeriales</taxon>
        <taxon>Apiosporaceae</taxon>
        <taxon>Neoarthrinium</taxon>
    </lineage>
</organism>
<sequence>MLLLLTTTLFSLAGAAVIQSPTVKSEDCSISATRYFISFGDSYSQTGFNISGTHPSAANPLGNPDLPGWTASGGLDWVGFMVTEYNTSLLLSYNLAYGGATTDADLVTPYAPTVLSFEDQVNEFTASLASKPDWAPWTAETTLIGVWIGVNDVGNSFYLSNATEVIDAVVTRYFELLQPLYDAGAREFVLLSVPPTDKSPLMLENNDTSETQLRGAIKLYNDLLGRHLDNFKSRNSGVEARIVDTSVPFNQAIDNPTKYGAPNSTCYNADGTSCLWFNDYHPGVAIQNLVAKAVAQAVGAPWFATT</sequence>
<accession>A0A9P9WNM7</accession>
<dbReference type="PANTHER" id="PTHR45642">
    <property type="entry name" value="GDSL ESTERASE/LIPASE EXL3"/>
    <property type="match status" value="1"/>
</dbReference>
<evidence type="ECO:0000313" key="3">
    <source>
        <dbReference type="EMBL" id="KAI1871768.1"/>
    </source>
</evidence>
<dbReference type="PANTHER" id="PTHR45642:SF139">
    <property type="entry name" value="SGNH HYDROLASE-TYPE ESTERASE DOMAIN-CONTAINING PROTEIN"/>
    <property type="match status" value="1"/>
</dbReference>
<dbReference type="Proteomes" id="UP000829685">
    <property type="component" value="Unassembled WGS sequence"/>
</dbReference>
<dbReference type="CDD" id="cd01846">
    <property type="entry name" value="fatty_acyltransferase_like"/>
    <property type="match status" value="1"/>
</dbReference>
<feature type="chain" id="PRO_5040169105" description="Acetylesterase" evidence="2">
    <location>
        <begin position="16"/>
        <end position="306"/>
    </location>
</feature>
<name>A0A9P9WNM7_9PEZI</name>
<gene>
    <name evidence="3" type="ORF">JX265_005754</name>
</gene>
<dbReference type="GO" id="GO:0016788">
    <property type="term" value="F:hydrolase activity, acting on ester bonds"/>
    <property type="evidence" value="ECO:0007669"/>
    <property type="project" value="InterPro"/>
</dbReference>
<evidence type="ECO:0000313" key="4">
    <source>
        <dbReference type="Proteomes" id="UP000829685"/>
    </source>
</evidence>
<dbReference type="AlphaFoldDB" id="A0A9P9WNM7"/>
<protein>
    <recommendedName>
        <fullName evidence="5">Acetylesterase</fullName>
    </recommendedName>
</protein>
<comment type="caution">
    <text evidence="3">The sequence shown here is derived from an EMBL/GenBank/DDBJ whole genome shotgun (WGS) entry which is preliminary data.</text>
</comment>
<keyword evidence="1 2" id="KW-0732">Signal</keyword>
<reference evidence="3" key="1">
    <citation type="submission" date="2021-03" db="EMBL/GenBank/DDBJ databases">
        <title>Revisited historic fungal species revealed as producer of novel bioactive compounds through whole genome sequencing and comparative genomics.</title>
        <authorList>
            <person name="Vignolle G.A."/>
            <person name="Hochenegger N."/>
            <person name="Mach R.L."/>
            <person name="Mach-Aigner A.R."/>
            <person name="Javad Rahimi M."/>
            <person name="Salim K.A."/>
            <person name="Chan C.M."/>
            <person name="Lim L.B.L."/>
            <person name="Cai F."/>
            <person name="Druzhinina I.S."/>
            <person name="U'Ren J.M."/>
            <person name="Derntl C."/>
        </authorList>
    </citation>
    <scope>NUCLEOTIDE SEQUENCE</scope>
    <source>
        <strain evidence="3">TUCIM 5799</strain>
    </source>
</reference>
<evidence type="ECO:0000256" key="1">
    <source>
        <dbReference type="ARBA" id="ARBA00022729"/>
    </source>
</evidence>
<dbReference type="InterPro" id="IPR050592">
    <property type="entry name" value="GDSL_lipolytic_enzyme"/>
</dbReference>
<dbReference type="InterPro" id="IPR036514">
    <property type="entry name" value="SGNH_hydro_sf"/>
</dbReference>
<dbReference type="Pfam" id="PF00657">
    <property type="entry name" value="Lipase_GDSL"/>
    <property type="match status" value="1"/>
</dbReference>
<evidence type="ECO:0000256" key="2">
    <source>
        <dbReference type="SAM" id="SignalP"/>
    </source>
</evidence>
<dbReference type="Gene3D" id="3.40.50.1110">
    <property type="entry name" value="SGNH hydrolase"/>
    <property type="match status" value="1"/>
</dbReference>
<feature type="signal peptide" evidence="2">
    <location>
        <begin position="1"/>
        <end position="15"/>
    </location>
</feature>
<dbReference type="OrthoDB" id="1600564at2759"/>
<keyword evidence="4" id="KW-1185">Reference proteome</keyword>